<dbReference type="Proteomes" id="UP000284742">
    <property type="component" value="Unassembled WGS sequence"/>
</dbReference>
<keyword evidence="1" id="KW-0472">Membrane</keyword>
<dbReference type="AlphaFoldDB" id="A0A3E4EX41"/>
<evidence type="ECO:0000256" key="1">
    <source>
        <dbReference type="SAM" id="Phobius"/>
    </source>
</evidence>
<dbReference type="EMBL" id="QSFS01000012">
    <property type="protein sequence ID" value="RHA68125.1"/>
    <property type="molecule type" value="Genomic_DNA"/>
</dbReference>
<gene>
    <name evidence="6" type="ORF">DW860_08540</name>
    <name evidence="5" type="ORF">DW924_11495</name>
    <name evidence="4" type="ORF">DWV67_13650</name>
    <name evidence="3" type="ORF">DXB36_11770</name>
    <name evidence="2" type="ORF">DXD84_14165</name>
</gene>
<evidence type="ECO:0000313" key="8">
    <source>
        <dbReference type="Proteomes" id="UP000260841"/>
    </source>
</evidence>
<dbReference type="Proteomes" id="UP000260841">
    <property type="component" value="Unassembled WGS sequence"/>
</dbReference>
<evidence type="ECO:0000313" key="2">
    <source>
        <dbReference type="EMBL" id="RGI80856.1"/>
    </source>
</evidence>
<feature type="transmembrane region" description="Helical" evidence="1">
    <location>
        <begin position="6"/>
        <end position="28"/>
    </location>
</feature>
<evidence type="ECO:0000313" key="7">
    <source>
        <dbReference type="Proteomes" id="UP000260664"/>
    </source>
</evidence>
<dbReference type="EMBL" id="QSAJ01000043">
    <property type="protein sequence ID" value="RGW50056.1"/>
    <property type="molecule type" value="Genomic_DNA"/>
</dbReference>
<evidence type="ECO:0000313" key="4">
    <source>
        <dbReference type="EMBL" id="RGW50056.1"/>
    </source>
</evidence>
<organism evidence="2 7">
    <name type="scientific">Dorea formicigenerans</name>
    <dbReference type="NCBI Taxonomy" id="39486"/>
    <lineage>
        <taxon>Bacteria</taxon>
        <taxon>Bacillati</taxon>
        <taxon>Bacillota</taxon>
        <taxon>Clostridia</taxon>
        <taxon>Lachnospirales</taxon>
        <taxon>Lachnospiraceae</taxon>
        <taxon>Dorea</taxon>
    </lineage>
</organism>
<evidence type="ECO:0000313" key="11">
    <source>
        <dbReference type="Proteomes" id="UP000285642"/>
    </source>
</evidence>
<sequence length="63" mass="7439">MAQQIAAFLYIWNSVSIWICFAYCYDFVYVDADMAKKGVDCVKIIQSFYAMMEDMIEKILVYQ</sequence>
<keyword evidence="1" id="KW-0812">Transmembrane</keyword>
<dbReference type="RefSeq" id="WP_117495871.1">
    <property type="nucleotide sequence ID" value="NZ_CABHNI010000032.1"/>
</dbReference>
<dbReference type="Proteomes" id="UP000285642">
    <property type="component" value="Unassembled WGS sequence"/>
</dbReference>
<dbReference type="Proteomes" id="UP000266376">
    <property type="component" value="Unassembled WGS sequence"/>
</dbReference>
<name>A0A3E4EX41_9FIRM</name>
<evidence type="ECO:0000313" key="6">
    <source>
        <dbReference type="EMBL" id="RHC07293.1"/>
    </source>
</evidence>
<evidence type="ECO:0000313" key="3">
    <source>
        <dbReference type="EMBL" id="RGN89702.1"/>
    </source>
</evidence>
<evidence type="ECO:0000313" key="5">
    <source>
        <dbReference type="EMBL" id="RHA68125.1"/>
    </source>
</evidence>
<reference evidence="7 8" key="1">
    <citation type="submission" date="2018-08" db="EMBL/GenBank/DDBJ databases">
        <title>A genome reference for cultivated species of the human gut microbiota.</title>
        <authorList>
            <person name="Zou Y."/>
            <person name="Xue W."/>
            <person name="Luo G."/>
        </authorList>
    </citation>
    <scope>NUCLEOTIDE SEQUENCE [LARGE SCALE GENOMIC DNA]</scope>
    <source>
        <strain evidence="4 9">AF12-11</strain>
        <strain evidence="6 10">AM37-5</strain>
        <strain evidence="5 11">AM42-8</strain>
        <strain evidence="3 8">OM03-2</strain>
        <strain evidence="2 7">TM09-19AC</strain>
    </source>
</reference>
<evidence type="ECO:0000313" key="10">
    <source>
        <dbReference type="Proteomes" id="UP000284742"/>
    </source>
</evidence>
<dbReference type="EMBL" id="QSVB01000013">
    <property type="protein sequence ID" value="RGN89702.1"/>
    <property type="molecule type" value="Genomic_DNA"/>
</dbReference>
<evidence type="ECO:0000313" key="9">
    <source>
        <dbReference type="Proteomes" id="UP000266376"/>
    </source>
</evidence>
<protein>
    <submittedName>
        <fullName evidence="2">Uncharacterized protein</fullName>
    </submittedName>
</protein>
<dbReference type="Proteomes" id="UP000260664">
    <property type="component" value="Unassembled WGS sequence"/>
</dbReference>
<proteinExistence type="predicted"/>
<dbReference type="EMBL" id="QSHK01000005">
    <property type="protein sequence ID" value="RHC07293.1"/>
    <property type="molecule type" value="Genomic_DNA"/>
</dbReference>
<dbReference type="EMBL" id="QSOI01000028">
    <property type="protein sequence ID" value="RGI80856.1"/>
    <property type="molecule type" value="Genomic_DNA"/>
</dbReference>
<accession>A0A3E4EX41</accession>
<comment type="caution">
    <text evidence="2">The sequence shown here is derived from an EMBL/GenBank/DDBJ whole genome shotgun (WGS) entry which is preliminary data.</text>
</comment>
<keyword evidence="1" id="KW-1133">Transmembrane helix</keyword>